<keyword evidence="1" id="KW-1133">Transmembrane helix</keyword>
<feature type="transmembrane region" description="Helical" evidence="1">
    <location>
        <begin position="79"/>
        <end position="97"/>
    </location>
</feature>
<gene>
    <name evidence="2" type="ORF">J2Z34_002476</name>
</gene>
<keyword evidence="1" id="KW-0812">Transmembrane</keyword>
<evidence type="ECO:0000256" key="1">
    <source>
        <dbReference type="SAM" id="Phobius"/>
    </source>
</evidence>
<organism evidence="2 3">
    <name type="scientific">Youngiibacter multivorans</name>
    <dbReference type="NCBI Taxonomy" id="937251"/>
    <lineage>
        <taxon>Bacteria</taxon>
        <taxon>Bacillati</taxon>
        <taxon>Bacillota</taxon>
        <taxon>Clostridia</taxon>
        <taxon>Eubacteriales</taxon>
        <taxon>Clostridiaceae</taxon>
        <taxon>Youngiibacter</taxon>
    </lineage>
</organism>
<comment type="caution">
    <text evidence="2">The sequence shown here is derived from an EMBL/GenBank/DDBJ whole genome shotgun (WGS) entry which is preliminary data.</text>
</comment>
<feature type="transmembrane region" description="Helical" evidence="1">
    <location>
        <begin position="118"/>
        <end position="136"/>
    </location>
</feature>
<sequence length="137" mass="15442">MREFSNLMGSLTAILFTIAFLNRPIKVINRRYGKQIAKTSFKASFQTLMRFLVKNHKLFGALAGASALIHGLMKFSLNGFVASGFLTLSLIMLQGVLGGYGFRKMKGKAGVWLKIHRLIPYLVFLSIFNHVVVKLFW</sequence>
<keyword evidence="3" id="KW-1185">Reference proteome</keyword>
<dbReference type="RefSeq" id="WP_209460162.1">
    <property type="nucleotide sequence ID" value="NZ_JAGGKC010000022.1"/>
</dbReference>
<accession>A0ABS4G5Y2</accession>
<protein>
    <submittedName>
        <fullName evidence="2">Uncharacterized protein</fullName>
    </submittedName>
</protein>
<feature type="transmembrane region" description="Helical" evidence="1">
    <location>
        <begin position="58"/>
        <end position="73"/>
    </location>
</feature>
<evidence type="ECO:0000313" key="3">
    <source>
        <dbReference type="Proteomes" id="UP001519271"/>
    </source>
</evidence>
<reference evidence="2 3" key="1">
    <citation type="submission" date="2021-03" db="EMBL/GenBank/DDBJ databases">
        <title>Genomic Encyclopedia of Type Strains, Phase IV (KMG-IV): sequencing the most valuable type-strain genomes for metagenomic binning, comparative biology and taxonomic classification.</title>
        <authorList>
            <person name="Goeker M."/>
        </authorList>
    </citation>
    <scope>NUCLEOTIDE SEQUENCE [LARGE SCALE GENOMIC DNA]</scope>
    <source>
        <strain evidence="2 3">DSM 6139</strain>
    </source>
</reference>
<dbReference type="EMBL" id="JAGGKC010000022">
    <property type="protein sequence ID" value="MBP1919978.1"/>
    <property type="molecule type" value="Genomic_DNA"/>
</dbReference>
<proteinExistence type="predicted"/>
<name>A0ABS4G5Y2_9CLOT</name>
<feature type="transmembrane region" description="Helical" evidence="1">
    <location>
        <begin position="6"/>
        <end position="25"/>
    </location>
</feature>
<keyword evidence="1" id="KW-0472">Membrane</keyword>
<dbReference type="Proteomes" id="UP001519271">
    <property type="component" value="Unassembled WGS sequence"/>
</dbReference>
<evidence type="ECO:0000313" key="2">
    <source>
        <dbReference type="EMBL" id="MBP1919978.1"/>
    </source>
</evidence>